<evidence type="ECO:0000313" key="5">
    <source>
        <dbReference type="Proteomes" id="UP000576082"/>
    </source>
</evidence>
<evidence type="ECO:0008006" key="6">
    <source>
        <dbReference type="Google" id="ProtNLM"/>
    </source>
</evidence>
<reference evidence="4 5" key="1">
    <citation type="submission" date="2020-04" db="EMBL/GenBank/DDBJ databases">
        <title>Flammeovirga sp. SR4, a novel species isolated from seawater.</title>
        <authorList>
            <person name="Wang X."/>
        </authorList>
    </citation>
    <scope>NUCLEOTIDE SEQUENCE [LARGE SCALE GENOMIC DNA]</scope>
    <source>
        <strain evidence="4 5">ATCC 23126</strain>
    </source>
</reference>
<accession>A0A7X9P1Y0</accession>
<dbReference type="Pfam" id="PF09967">
    <property type="entry name" value="DUF2201"/>
    <property type="match status" value="1"/>
</dbReference>
<dbReference type="AlphaFoldDB" id="A0A7X9P1Y0"/>
<evidence type="ECO:0000259" key="3">
    <source>
        <dbReference type="Pfam" id="PF13203"/>
    </source>
</evidence>
<dbReference type="Proteomes" id="UP000576082">
    <property type="component" value="Unassembled WGS sequence"/>
</dbReference>
<comment type="caution">
    <text evidence="4">The sequence shown here is derived from an EMBL/GenBank/DDBJ whole genome shotgun (WGS) entry which is preliminary data.</text>
</comment>
<dbReference type="PANTHER" id="PTHR38730">
    <property type="entry name" value="SLL7028 PROTEIN"/>
    <property type="match status" value="1"/>
</dbReference>
<gene>
    <name evidence="4" type="ORF">HHU12_08750</name>
</gene>
<sequence length="424" mass="49195">MTTTLEEVSKTSIQLILKEPFYGHFFTGLLKEVTGKVDTAAVTIQSYNAFKLMVNEEFWRSLTDKEHRYGLIKHEILHIVLKHLHKYKDYEHKYLYNIAADLVVNQYIEKHQLPEGGITLERFSDLEKEHNFKLQKDQDVGYYYHILKKLLSKQTSGKNNTEESNDNTSSDPNSQLTINDLLDDNNSELKRHQLWKAMEELSEGETKILDININELLKQTAQRLISKGKTNWWASLPAGLSEYLKELFKSFEPSVDWRRILRLFTSSSSKTFLKNTLKRPSKRYGTTPGIKIKRKNKLLVAIDTSGSVSNEELNIFFGEIYHIWKQGAEIHVVECDVRIHKKYRYNGIPPEIIHGRGGTAFEAPIEYANTELQPDCIVYFTDGYASPPSVQSRFPLLWMITQSGISENDNIWKELKGRKVRMKN</sequence>
<dbReference type="PANTHER" id="PTHR38730:SF1">
    <property type="entry name" value="SLL7028 PROTEIN"/>
    <property type="match status" value="1"/>
</dbReference>
<evidence type="ECO:0000313" key="4">
    <source>
        <dbReference type="EMBL" id="NME68046.1"/>
    </source>
</evidence>
<dbReference type="RefSeq" id="WP_169656360.1">
    <property type="nucleotide sequence ID" value="NZ_JABANE010000018.1"/>
</dbReference>
<dbReference type="Pfam" id="PF13203">
    <property type="entry name" value="DUF2201_N"/>
    <property type="match status" value="1"/>
</dbReference>
<dbReference type="EMBL" id="JABANE010000018">
    <property type="protein sequence ID" value="NME68046.1"/>
    <property type="molecule type" value="Genomic_DNA"/>
</dbReference>
<feature type="domain" description="VWA-like" evidence="2">
    <location>
        <begin position="299"/>
        <end position="402"/>
    </location>
</feature>
<name>A0A7X9P1Y0_9BACT</name>
<dbReference type="InterPro" id="IPR018698">
    <property type="entry name" value="VWA-like_dom"/>
</dbReference>
<feature type="domain" description="Putative metallopeptidase" evidence="3">
    <location>
        <begin position="42"/>
        <end position="284"/>
    </location>
</feature>
<proteinExistence type="predicted"/>
<organism evidence="4 5">
    <name type="scientific">Flammeovirga aprica JL-4</name>
    <dbReference type="NCBI Taxonomy" id="694437"/>
    <lineage>
        <taxon>Bacteria</taxon>
        <taxon>Pseudomonadati</taxon>
        <taxon>Bacteroidota</taxon>
        <taxon>Cytophagia</taxon>
        <taxon>Cytophagales</taxon>
        <taxon>Flammeovirgaceae</taxon>
        <taxon>Flammeovirga</taxon>
    </lineage>
</organism>
<dbReference type="InterPro" id="IPR025154">
    <property type="entry name" value="Put_metallopeptidase_dom"/>
</dbReference>
<protein>
    <recommendedName>
        <fullName evidence="6">Metallopeptidase domain-containing protein</fullName>
    </recommendedName>
</protein>
<keyword evidence="5" id="KW-1185">Reference proteome</keyword>
<feature type="region of interest" description="Disordered" evidence="1">
    <location>
        <begin position="155"/>
        <end position="180"/>
    </location>
</feature>
<evidence type="ECO:0000256" key="1">
    <source>
        <dbReference type="SAM" id="MobiDB-lite"/>
    </source>
</evidence>
<evidence type="ECO:0000259" key="2">
    <source>
        <dbReference type="Pfam" id="PF09967"/>
    </source>
</evidence>